<dbReference type="Proteomes" id="UP000598174">
    <property type="component" value="Unassembled WGS sequence"/>
</dbReference>
<dbReference type="PRINTS" id="PR01950">
    <property type="entry name" value="LANCSUPER"/>
</dbReference>
<dbReference type="InterPro" id="IPR007822">
    <property type="entry name" value="LANC-like"/>
</dbReference>
<comment type="caution">
    <text evidence="1">The sequence shown here is derived from an EMBL/GenBank/DDBJ whole genome shotgun (WGS) entry which is preliminary data.</text>
</comment>
<protein>
    <recommendedName>
        <fullName evidence="3">Lanthionine synthetase-like protein</fullName>
    </recommendedName>
</protein>
<evidence type="ECO:0000313" key="2">
    <source>
        <dbReference type="Proteomes" id="UP000598174"/>
    </source>
</evidence>
<dbReference type="SUPFAM" id="SSF158745">
    <property type="entry name" value="LanC-like"/>
    <property type="match status" value="1"/>
</dbReference>
<reference evidence="1" key="1">
    <citation type="submission" date="2021-01" db="EMBL/GenBank/DDBJ databases">
        <title>Whole genome shotgun sequence of Actinoplanes ferrugineus NBRC 15555.</title>
        <authorList>
            <person name="Komaki H."/>
            <person name="Tamura T."/>
        </authorList>
    </citation>
    <scope>NUCLEOTIDE SEQUENCE</scope>
    <source>
        <strain evidence="1">NBRC 15555</strain>
    </source>
</reference>
<dbReference type="CDD" id="cd04434">
    <property type="entry name" value="LanC_like"/>
    <property type="match status" value="1"/>
</dbReference>
<sequence length="398" mass="41813">MEKVTGDVAGRAFAWIEAEALAAEGGLRWAEDGRAADDLYAGTAGVLLGCAEAVAAGVDGAVNRVARGARDRLLHLVAAEEEAAAGQADDGMFGGWAGIAVALRAWGEQEAAAKVTARIAERVLRRVDDPGRCTDIISGDAGILLALVDDPAAAGAARKLADGLVALGQDRPEGLHWQMDPAHERLMPGFSHGTAGVAYALGRVGETLGRTDLVDVAVRAADGLLSLGLQPGGGWAVPLLIPPMPDRPAVNFGWCHGPTGTVRLFELLDRLRPDPRWQRGIDACLQGLRDGRIPARLHPGYWDNVARCCGTAGVGQMLIDRYRATGDVSMLEWSQRLADDVLGRTVTTPAGMTWSNFEHTATPPDLAPEPGFMQGSAGVAGWLARLSAPDTGPVLPWL</sequence>
<dbReference type="SMART" id="SM01260">
    <property type="entry name" value="LANC_like"/>
    <property type="match status" value="1"/>
</dbReference>
<dbReference type="Pfam" id="PF05147">
    <property type="entry name" value="LANC_like"/>
    <property type="match status" value="1"/>
</dbReference>
<keyword evidence="2" id="KW-1185">Reference proteome</keyword>
<dbReference type="GO" id="GO:0031179">
    <property type="term" value="P:peptide modification"/>
    <property type="evidence" value="ECO:0007669"/>
    <property type="project" value="InterPro"/>
</dbReference>
<dbReference type="AlphaFoldDB" id="A0A919J2M7"/>
<proteinExistence type="predicted"/>
<accession>A0A919J2M7</accession>
<name>A0A919J2M7_9ACTN</name>
<dbReference type="Gene3D" id="1.50.10.20">
    <property type="match status" value="1"/>
</dbReference>
<gene>
    <name evidence="1" type="ORF">Afe05nite_46850</name>
</gene>
<evidence type="ECO:0000313" key="1">
    <source>
        <dbReference type="EMBL" id="GIE12845.1"/>
    </source>
</evidence>
<dbReference type="EMBL" id="BOMM01000043">
    <property type="protein sequence ID" value="GIE12845.1"/>
    <property type="molecule type" value="Genomic_DNA"/>
</dbReference>
<evidence type="ECO:0008006" key="3">
    <source>
        <dbReference type="Google" id="ProtNLM"/>
    </source>
</evidence>
<organism evidence="1 2">
    <name type="scientific">Paractinoplanes ferrugineus</name>
    <dbReference type="NCBI Taxonomy" id="113564"/>
    <lineage>
        <taxon>Bacteria</taxon>
        <taxon>Bacillati</taxon>
        <taxon>Actinomycetota</taxon>
        <taxon>Actinomycetes</taxon>
        <taxon>Micromonosporales</taxon>
        <taxon>Micromonosporaceae</taxon>
        <taxon>Paractinoplanes</taxon>
    </lineage>
</organism>